<dbReference type="EMBL" id="CAJVPZ010011309">
    <property type="protein sequence ID" value="CAG8628672.1"/>
    <property type="molecule type" value="Genomic_DNA"/>
</dbReference>
<gene>
    <name evidence="2" type="ORF">RFULGI_LOCUS7636</name>
</gene>
<organism evidence="2 3">
    <name type="scientific">Racocetra fulgida</name>
    <dbReference type="NCBI Taxonomy" id="60492"/>
    <lineage>
        <taxon>Eukaryota</taxon>
        <taxon>Fungi</taxon>
        <taxon>Fungi incertae sedis</taxon>
        <taxon>Mucoromycota</taxon>
        <taxon>Glomeromycotina</taxon>
        <taxon>Glomeromycetes</taxon>
        <taxon>Diversisporales</taxon>
        <taxon>Gigasporaceae</taxon>
        <taxon>Racocetra</taxon>
    </lineage>
</organism>
<feature type="compositionally biased region" description="Acidic residues" evidence="1">
    <location>
        <begin position="10"/>
        <end position="22"/>
    </location>
</feature>
<protein>
    <submittedName>
        <fullName evidence="2">12685_t:CDS:1</fullName>
    </submittedName>
</protein>
<comment type="caution">
    <text evidence="2">The sequence shown here is derived from an EMBL/GenBank/DDBJ whole genome shotgun (WGS) entry which is preliminary data.</text>
</comment>
<dbReference type="AlphaFoldDB" id="A0A9N9D852"/>
<feature type="region of interest" description="Disordered" evidence="1">
    <location>
        <begin position="1"/>
        <end position="22"/>
    </location>
</feature>
<evidence type="ECO:0000313" key="3">
    <source>
        <dbReference type="Proteomes" id="UP000789396"/>
    </source>
</evidence>
<keyword evidence="3" id="KW-1185">Reference proteome</keyword>
<reference evidence="2" key="1">
    <citation type="submission" date="2021-06" db="EMBL/GenBank/DDBJ databases">
        <authorList>
            <person name="Kallberg Y."/>
            <person name="Tangrot J."/>
            <person name="Rosling A."/>
        </authorList>
    </citation>
    <scope>NUCLEOTIDE SEQUENCE</scope>
    <source>
        <strain evidence="2">IN212</strain>
    </source>
</reference>
<sequence length="73" mass="8515">SWIKEVQTSDYDDIDSNVESDYEDDADDMMAVRRIEVEDLGVKNNKGKVKLHEIEPIEYEDLDGLAFSNWVNY</sequence>
<evidence type="ECO:0000256" key="1">
    <source>
        <dbReference type="SAM" id="MobiDB-lite"/>
    </source>
</evidence>
<feature type="non-terminal residue" evidence="2">
    <location>
        <position position="73"/>
    </location>
</feature>
<dbReference type="Proteomes" id="UP000789396">
    <property type="component" value="Unassembled WGS sequence"/>
</dbReference>
<name>A0A9N9D852_9GLOM</name>
<evidence type="ECO:0000313" key="2">
    <source>
        <dbReference type="EMBL" id="CAG8628672.1"/>
    </source>
</evidence>
<proteinExistence type="predicted"/>
<accession>A0A9N9D852</accession>